<dbReference type="SMART" id="SM00342">
    <property type="entry name" value="HTH_ARAC"/>
    <property type="match status" value="1"/>
</dbReference>
<evidence type="ECO:0000256" key="1">
    <source>
        <dbReference type="ARBA" id="ARBA00023015"/>
    </source>
</evidence>
<dbReference type="GO" id="GO:0000976">
    <property type="term" value="F:transcription cis-regulatory region binding"/>
    <property type="evidence" value="ECO:0007669"/>
    <property type="project" value="TreeGrafter"/>
</dbReference>
<dbReference type="InterPro" id="IPR009057">
    <property type="entry name" value="Homeodomain-like_sf"/>
</dbReference>
<dbReference type="PANTHER" id="PTHR47894:SF4">
    <property type="entry name" value="HTH-TYPE TRANSCRIPTIONAL REGULATOR GADX"/>
    <property type="match status" value="1"/>
</dbReference>
<gene>
    <name evidence="5" type="ORF">PPSIR1_24379</name>
</gene>
<feature type="domain" description="HTH araC/xylS-type" evidence="4">
    <location>
        <begin position="203"/>
        <end position="300"/>
    </location>
</feature>
<protein>
    <submittedName>
        <fullName evidence="5">Transcriptional regulator, AraC family protein</fullName>
    </submittedName>
</protein>
<dbReference type="GO" id="GO:0005829">
    <property type="term" value="C:cytosol"/>
    <property type="evidence" value="ECO:0007669"/>
    <property type="project" value="TreeGrafter"/>
</dbReference>
<sequence>MTSQALTAVVRSAAAARFPSLDLDGLDRFDKVSLLEAVAEAAGWPAVVALGRELRALEQQPVIRALLQTPEPEAIVERWLRLERFGHSRNRTELLACERSGELVRLTLRHVAVDGGAIVAVNDLFVWGLFVALMESAGFEDIEAALPTADAAAPFVVHGPSPAPRDAALPSDTHTLALQLRAPAQPLPIEVANDESAPDAAHARLAALLRRDLLASWTVQDAARALGMSARSLQRALQGEGTRFSKVVHQTRVDAAQTLLTSTPLELSEIAFCVGFADQAHFARTFRSLCDVPPSAYREVAAATTGVEARGGPR</sequence>
<keyword evidence="2" id="KW-0238">DNA-binding</keyword>
<dbReference type="SUPFAM" id="SSF46689">
    <property type="entry name" value="Homeodomain-like"/>
    <property type="match status" value="1"/>
</dbReference>
<dbReference type="InterPro" id="IPR018060">
    <property type="entry name" value="HTH_AraC"/>
</dbReference>
<dbReference type="PROSITE" id="PS01124">
    <property type="entry name" value="HTH_ARAC_FAMILY_2"/>
    <property type="match status" value="1"/>
</dbReference>
<dbReference type="STRING" id="391625.PPSIR1_24379"/>
<dbReference type="InterPro" id="IPR018062">
    <property type="entry name" value="HTH_AraC-typ_CS"/>
</dbReference>
<dbReference type="Proteomes" id="UP000005801">
    <property type="component" value="Unassembled WGS sequence"/>
</dbReference>
<proteinExistence type="predicted"/>
<reference evidence="5 6" key="1">
    <citation type="submission" date="2007-06" db="EMBL/GenBank/DDBJ databases">
        <authorList>
            <person name="Shimkets L."/>
            <person name="Ferriera S."/>
            <person name="Johnson J."/>
            <person name="Kravitz S."/>
            <person name="Beeson K."/>
            <person name="Sutton G."/>
            <person name="Rogers Y.-H."/>
            <person name="Friedman R."/>
            <person name="Frazier M."/>
            <person name="Venter J.C."/>
        </authorList>
    </citation>
    <scope>NUCLEOTIDE SEQUENCE [LARGE SCALE GENOMIC DNA]</scope>
    <source>
        <strain evidence="5 6">SIR-1</strain>
    </source>
</reference>
<accession>A6GC40</accession>
<keyword evidence="1" id="KW-0805">Transcription regulation</keyword>
<dbReference type="EMBL" id="ABCS01000062">
    <property type="protein sequence ID" value="EDM76602.1"/>
    <property type="molecule type" value="Genomic_DNA"/>
</dbReference>
<dbReference type="AlphaFoldDB" id="A6GC40"/>
<dbReference type="Pfam" id="PF12833">
    <property type="entry name" value="HTH_18"/>
    <property type="match status" value="1"/>
</dbReference>
<dbReference type="GO" id="GO:0003700">
    <property type="term" value="F:DNA-binding transcription factor activity"/>
    <property type="evidence" value="ECO:0007669"/>
    <property type="project" value="InterPro"/>
</dbReference>
<keyword evidence="6" id="KW-1185">Reference proteome</keyword>
<organism evidence="5 6">
    <name type="scientific">Plesiocystis pacifica SIR-1</name>
    <dbReference type="NCBI Taxonomy" id="391625"/>
    <lineage>
        <taxon>Bacteria</taxon>
        <taxon>Pseudomonadati</taxon>
        <taxon>Myxococcota</taxon>
        <taxon>Polyangia</taxon>
        <taxon>Nannocystales</taxon>
        <taxon>Nannocystaceae</taxon>
        <taxon>Plesiocystis</taxon>
    </lineage>
</organism>
<keyword evidence="3" id="KW-0804">Transcription</keyword>
<dbReference type="eggNOG" id="COG2207">
    <property type="taxonomic scope" value="Bacteria"/>
</dbReference>
<dbReference type="PANTHER" id="PTHR47894">
    <property type="entry name" value="HTH-TYPE TRANSCRIPTIONAL REGULATOR GADX"/>
    <property type="match status" value="1"/>
</dbReference>
<comment type="caution">
    <text evidence="5">The sequence shown here is derived from an EMBL/GenBank/DDBJ whole genome shotgun (WGS) entry which is preliminary data.</text>
</comment>
<evidence type="ECO:0000313" key="6">
    <source>
        <dbReference type="Proteomes" id="UP000005801"/>
    </source>
</evidence>
<evidence type="ECO:0000256" key="2">
    <source>
        <dbReference type="ARBA" id="ARBA00023125"/>
    </source>
</evidence>
<name>A6GC40_9BACT</name>
<evidence type="ECO:0000313" key="5">
    <source>
        <dbReference type="EMBL" id="EDM76602.1"/>
    </source>
</evidence>
<evidence type="ECO:0000256" key="3">
    <source>
        <dbReference type="ARBA" id="ARBA00023163"/>
    </source>
</evidence>
<dbReference type="Gene3D" id="1.10.10.60">
    <property type="entry name" value="Homeodomain-like"/>
    <property type="match status" value="1"/>
</dbReference>
<dbReference type="PROSITE" id="PS00041">
    <property type="entry name" value="HTH_ARAC_FAMILY_1"/>
    <property type="match status" value="1"/>
</dbReference>
<evidence type="ECO:0000259" key="4">
    <source>
        <dbReference type="PROSITE" id="PS01124"/>
    </source>
</evidence>